<dbReference type="Gene3D" id="3.40.50.720">
    <property type="entry name" value="NAD(P)-binding Rossmann-like Domain"/>
    <property type="match status" value="1"/>
</dbReference>
<dbReference type="InterPro" id="IPR036291">
    <property type="entry name" value="NAD(P)-bd_dom_sf"/>
</dbReference>
<dbReference type="EMBL" id="CP146609">
    <property type="protein sequence ID" value="WWX22041.1"/>
    <property type="molecule type" value="Genomic_DNA"/>
</dbReference>
<name>A0ABZ2IUA6_9BACT</name>
<evidence type="ECO:0000313" key="2">
    <source>
        <dbReference type="EMBL" id="WWX22041.1"/>
    </source>
</evidence>
<feature type="domain" description="NAD-dependent epimerase/dehydratase" evidence="1">
    <location>
        <begin position="3"/>
        <end position="211"/>
    </location>
</feature>
<organism evidence="2 3">
    <name type="scientific">Pseudodesulfovibrio methanolicus</name>
    <dbReference type="NCBI Taxonomy" id="3126690"/>
    <lineage>
        <taxon>Bacteria</taxon>
        <taxon>Pseudomonadati</taxon>
        <taxon>Thermodesulfobacteriota</taxon>
        <taxon>Desulfovibrionia</taxon>
        <taxon>Desulfovibrionales</taxon>
        <taxon>Desulfovibrionaceae</taxon>
    </lineage>
</organism>
<protein>
    <submittedName>
        <fullName evidence="2">NAD(P)-dependent oxidoreductase</fullName>
    </submittedName>
</protein>
<dbReference type="PANTHER" id="PTHR48079:SF6">
    <property type="entry name" value="NAD(P)-BINDING DOMAIN-CONTAINING PROTEIN-RELATED"/>
    <property type="match status" value="1"/>
</dbReference>
<dbReference type="InterPro" id="IPR001509">
    <property type="entry name" value="Epimerase_deHydtase"/>
</dbReference>
<dbReference type="SUPFAM" id="SSF51735">
    <property type="entry name" value="NAD(P)-binding Rossmann-fold domains"/>
    <property type="match status" value="1"/>
</dbReference>
<reference evidence="2 3" key="1">
    <citation type="submission" date="2024-03" db="EMBL/GenBank/DDBJ databases">
        <title>Phenotype and Genome Characterization of a Sulfate-Reducing Bacterium Pseudodesulfovibrio sp. strain 5S69, isolated from Petroleum Reservoir in Tatarstan (Russia).</title>
        <authorList>
            <person name="Bidzhieva S.K."/>
            <person name="Kadnikov V."/>
            <person name="Tourova T.P."/>
            <person name="Samigullina S.R."/>
            <person name="Sokolova D.S."/>
            <person name="Poltaraus A.B."/>
            <person name="Avtukh A.N."/>
            <person name="Tereshina V.M."/>
            <person name="Mardanov A.V."/>
            <person name="Nazina T.N."/>
        </authorList>
    </citation>
    <scope>NUCLEOTIDE SEQUENCE [LARGE SCALE GENOMIC DNA]</scope>
    <source>
        <strain evidence="2 3">5S69</strain>
    </source>
</reference>
<dbReference type="PANTHER" id="PTHR48079">
    <property type="entry name" value="PROTEIN YEEZ"/>
    <property type="match status" value="1"/>
</dbReference>
<dbReference type="Proteomes" id="UP001385389">
    <property type="component" value="Chromosome"/>
</dbReference>
<keyword evidence="3" id="KW-1185">Reference proteome</keyword>
<sequence length="329" mass="34701">MRVLVTGAAGFVGSHLAEALAADGHDVTCLLRPNSNPRWLANSSLSFVDCGMDSPKAMAGPVGNSDMIFHVAGVTKASTPQGYFNGNVNITRNLVKAVKTHGHRVKAVIGVSSQAAAGPHPGPEGLDEIATPAPVSYYGKAKLQSEQALMELADLTAVGIVRPSMVYGPRDYAFLPLYSGARLGLFPVPGSRKTLMSIIHVNDLVRGIVSLGNSLLDGDVDSGNVYFLSGQTASWSGIGKAIGDVVGRGQMLFPIPLFAIGAVAMVNGVLARLGLPTNHLLPDKWREAKQSGWVCTHGRANADFGYSPQISLEEGMRGTIQWCRENGLL</sequence>
<evidence type="ECO:0000259" key="1">
    <source>
        <dbReference type="Pfam" id="PF01370"/>
    </source>
</evidence>
<proteinExistence type="predicted"/>
<dbReference type="RefSeq" id="WP_338667720.1">
    <property type="nucleotide sequence ID" value="NZ_CP146609.1"/>
</dbReference>
<dbReference type="Pfam" id="PF01370">
    <property type="entry name" value="Epimerase"/>
    <property type="match status" value="1"/>
</dbReference>
<dbReference type="InterPro" id="IPR051783">
    <property type="entry name" value="NAD(P)-dependent_oxidoreduct"/>
</dbReference>
<accession>A0ABZ2IUA6</accession>
<gene>
    <name evidence="2" type="ORF">V8V93_16550</name>
</gene>
<evidence type="ECO:0000313" key="3">
    <source>
        <dbReference type="Proteomes" id="UP001385389"/>
    </source>
</evidence>